<dbReference type="Proteomes" id="UP000077748">
    <property type="component" value="Chromosome"/>
</dbReference>
<protein>
    <recommendedName>
        <fullName evidence="8 9">Glucose-methanol-choline oxidoreductase N-terminal domain-containing protein</fullName>
    </recommendedName>
</protein>
<dbReference type="PIRSF" id="PIRSF000137">
    <property type="entry name" value="Alcohol_oxidase"/>
    <property type="match status" value="1"/>
</dbReference>
<dbReference type="Pfam" id="PF05199">
    <property type="entry name" value="GMC_oxred_C"/>
    <property type="match status" value="1"/>
</dbReference>
<evidence type="ECO:0000313" key="11">
    <source>
        <dbReference type="Proteomes" id="UP000077748"/>
    </source>
</evidence>
<keyword evidence="5" id="KW-0560">Oxidoreductase</keyword>
<organism evidence="10 11">
    <name type="scientific">Pseudomonas citronellolis</name>
    <dbReference type="NCBI Taxonomy" id="53408"/>
    <lineage>
        <taxon>Bacteria</taxon>
        <taxon>Pseudomonadati</taxon>
        <taxon>Pseudomonadota</taxon>
        <taxon>Gammaproteobacteria</taxon>
        <taxon>Pseudomonadales</taxon>
        <taxon>Pseudomonadaceae</taxon>
        <taxon>Pseudomonas</taxon>
    </lineage>
</organism>
<name>A0A1A9KCU6_9PSED</name>
<dbReference type="PROSITE" id="PS00623">
    <property type="entry name" value="GMC_OXRED_1"/>
    <property type="match status" value="1"/>
</dbReference>
<evidence type="ECO:0000256" key="7">
    <source>
        <dbReference type="RuleBase" id="RU003968"/>
    </source>
</evidence>
<evidence type="ECO:0000259" key="9">
    <source>
        <dbReference type="PROSITE" id="PS00624"/>
    </source>
</evidence>
<dbReference type="InterPro" id="IPR036188">
    <property type="entry name" value="FAD/NAD-bd_sf"/>
</dbReference>
<evidence type="ECO:0000256" key="2">
    <source>
        <dbReference type="ARBA" id="ARBA00010790"/>
    </source>
</evidence>
<dbReference type="GO" id="GO:0050660">
    <property type="term" value="F:flavin adenine dinucleotide binding"/>
    <property type="evidence" value="ECO:0007669"/>
    <property type="project" value="InterPro"/>
</dbReference>
<evidence type="ECO:0000256" key="3">
    <source>
        <dbReference type="ARBA" id="ARBA00022630"/>
    </source>
</evidence>
<dbReference type="Gene3D" id="3.50.50.60">
    <property type="entry name" value="FAD/NAD(P)-binding domain"/>
    <property type="match status" value="1"/>
</dbReference>
<dbReference type="PANTHER" id="PTHR11552:SF147">
    <property type="entry name" value="CHOLINE DEHYDROGENASE, MITOCHONDRIAL"/>
    <property type="match status" value="1"/>
</dbReference>
<evidence type="ECO:0000256" key="5">
    <source>
        <dbReference type="ARBA" id="ARBA00023002"/>
    </source>
</evidence>
<dbReference type="PROSITE" id="PS51257">
    <property type="entry name" value="PROKAR_LIPOPROTEIN"/>
    <property type="match status" value="1"/>
</dbReference>
<reference evidence="10 11" key="1">
    <citation type="submission" date="2016-05" db="EMBL/GenBank/DDBJ databases">
        <title>Genome Sequence of Pseudomonas citronellolis Strain SJTE-3, an Estrogens and Persistent Organic Pollutants degradation strain.</title>
        <authorList>
            <person name="Liang R."/>
        </authorList>
    </citation>
    <scope>NUCLEOTIDE SEQUENCE [LARGE SCALE GENOMIC DNA]</scope>
    <source>
        <strain evidence="10 11">SJTE-3</strain>
    </source>
</reference>
<dbReference type="Pfam" id="PF00732">
    <property type="entry name" value="GMC_oxred_N"/>
    <property type="match status" value="1"/>
</dbReference>
<sequence length="545" mass="59923">MSGSKQYDYIIVGAGSAGCALAGRLSEDPAVSVLLLEAGPKDWDPRFSFPLGEAVTVGTRYDWSFKSEPEPELQGQRFDLPRGRVLGGSSSINGKLYVRGNALDYDEWEALGNPGWGFDSVLPCFMRSERWEAGPSPLRGDSGPLETSFGHYQHSIYQAFIDAGTRMGFAANPDYNGPSQEGFAWSQYTHTHESVARCSSARAYLRPAKDRGNLTILTGAVACRLLLDGDGDVCEGVVVRHKGREATFRARMDTVLSAGAYQSPQLLMLSGVGDPELLAEHGIATRHVLPGVGRNLQDHFGSTIQYESRTSDTYYRLMNPVNAVSALLQYVVRREGPFSVFPMNALAFVKTLPELARPDVQFLMFPSAVNPNSANDPWPRRHALAIQWAVCRPRSRGEVTLNSADPLDPPRISHRFLSDEADKATNRRAFRLARELFRQEPLRALVGEEFAESRNCTTDAQIDQYMSYLSGSHYHPVGTCKMGSDDMAVVDARLRVHGIRGLRVVDASIMPTIVGGNTNAPSIMIGERAAELIVEERRNGLKIPA</sequence>
<evidence type="ECO:0000313" key="10">
    <source>
        <dbReference type="EMBL" id="ANI15314.1"/>
    </source>
</evidence>
<dbReference type="PROSITE" id="PS00624">
    <property type="entry name" value="GMC_OXRED_2"/>
    <property type="match status" value="1"/>
</dbReference>
<dbReference type="InterPro" id="IPR007867">
    <property type="entry name" value="GMC_OxRtase_C"/>
</dbReference>
<comment type="similarity">
    <text evidence="2 7">Belongs to the GMC oxidoreductase family.</text>
</comment>
<dbReference type="RefSeq" id="WP_064583166.1">
    <property type="nucleotide sequence ID" value="NZ_CP015878.1"/>
</dbReference>
<evidence type="ECO:0000259" key="8">
    <source>
        <dbReference type="PROSITE" id="PS00623"/>
    </source>
</evidence>
<evidence type="ECO:0000256" key="6">
    <source>
        <dbReference type="PIRSR" id="PIRSR000137-2"/>
    </source>
</evidence>
<dbReference type="SUPFAM" id="SSF51905">
    <property type="entry name" value="FAD/NAD(P)-binding domain"/>
    <property type="match status" value="1"/>
</dbReference>
<proteinExistence type="inferred from homology"/>
<dbReference type="AlphaFoldDB" id="A0A1A9KCU6"/>
<feature type="domain" description="Glucose-methanol-choline oxidoreductase N-terminal" evidence="9">
    <location>
        <begin position="259"/>
        <end position="273"/>
    </location>
</feature>
<dbReference type="PANTHER" id="PTHR11552">
    <property type="entry name" value="GLUCOSE-METHANOL-CHOLINE GMC OXIDOREDUCTASE"/>
    <property type="match status" value="1"/>
</dbReference>
<evidence type="ECO:0000256" key="4">
    <source>
        <dbReference type="ARBA" id="ARBA00022827"/>
    </source>
</evidence>
<evidence type="ECO:0000256" key="1">
    <source>
        <dbReference type="ARBA" id="ARBA00001974"/>
    </source>
</evidence>
<gene>
    <name evidence="10" type="ORF">A9C11_15580</name>
</gene>
<dbReference type="SUPFAM" id="SSF54373">
    <property type="entry name" value="FAD-linked reductases, C-terminal domain"/>
    <property type="match status" value="1"/>
</dbReference>
<feature type="binding site" evidence="6">
    <location>
        <position position="85"/>
    </location>
    <ligand>
        <name>FAD</name>
        <dbReference type="ChEBI" id="CHEBI:57692"/>
    </ligand>
</feature>
<keyword evidence="3 7" id="KW-0285">Flavoprotein</keyword>
<dbReference type="InterPro" id="IPR000172">
    <property type="entry name" value="GMC_OxRdtase_N"/>
</dbReference>
<feature type="domain" description="Glucose-methanol-choline oxidoreductase N-terminal" evidence="8">
    <location>
        <begin position="83"/>
        <end position="106"/>
    </location>
</feature>
<dbReference type="EMBL" id="CP015878">
    <property type="protein sequence ID" value="ANI15314.1"/>
    <property type="molecule type" value="Genomic_DNA"/>
</dbReference>
<accession>A0A1A9KCU6</accession>
<comment type="cofactor">
    <cofactor evidence="1 6">
        <name>FAD</name>
        <dbReference type="ChEBI" id="CHEBI:57692"/>
    </cofactor>
</comment>
<dbReference type="Gene3D" id="3.30.560.10">
    <property type="entry name" value="Glucose Oxidase, domain 3"/>
    <property type="match status" value="1"/>
</dbReference>
<dbReference type="GO" id="GO:0016614">
    <property type="term" value="F:oxidoreductase activity, acting on CH-OH group of donors"/>
    <property type="evidence" value="ECO:0007669"/>
    <property type="project" value="InterPro"/>
</dbReference>
<dbReference type="InterPro" id="IPR012132">
    <property type="entry name" value="GMC_OxRdtase"/>
</dbReference>
<keyword evidence="4 6" id="KW-0274">FAD</keyword>